<dbReference type="SUPFAM" id="SSF49854">
    <property type="entry name" value="Spermadhesin, CUB domain"/>
    <property type="match status" value="1"/>
</dbReference>
<evidence type="ECO:0000313" key="4">
    <source>
        <dbReference type="EMBL" id="HJG88667.1"/>
    </source>
</evidence>
<dbReference type="Pfam" id="PF18962">
    <property type="entry name" value="Por_Secre_tail"/>
    <property type="match status" value="1"/>
</dbReference>
<dbReference type="Gene3D" id="2.60.120.290">
    <property type="entry name" value="Spermadhesin, CUB domain"/>
    <property type="match status" value="1"/>
</dbReference>
<accession>A0A921MR53</accession>
<evidence type="ECO:0000313" key="5">
    <source>
        <dbReference type="Proteomes" id="UP000757103"/>
    </source>
</evidence>
<dbReference type="SMART" id="SM00060">
    <property type="entry name" value="FN3"/>
    <property type="match status" value="2"/>
</dbReference>
<evidence type="ECO:0000256" key="2">
    <source>
        <dbReference type="SAM" id="SignalP"/>
    </source>
</evidence>
<dbReference type="Proteomes" id="UP000757103">
    <property type="component" value="Unassembled WGS sequence"/>
</dbReference>
<evidence type="ECO:0000256" key="1">
    <source>
        <dbReference type="ARBA" id="ARBA00023157"/>
    </source>
</evidence>
<keyword evidence="1" id="KW-1015">Disulfide bond</keyword>
<dbReference type="Gene3D" id="2.60.40.10">
    <property type="entry name" value="Immunoglobulins"/>
    <property type="match status" value="3"/>
</dbReference>
<sequence>MKKIYSLFLFSLLSIFLVEAQTTIYAYRTWQESNPTSVKKGPVKFSSADPSQVELIADQSRLGSVYAGTYYNYKWYAQVTQAGTQSALEGLYTIDLNDGTRTLVSTKGAHLVEMTYDYATSTMYGVSNNAEDLMILDMHTGETTQVGTFLEGETAVYILALACDVEGTMYGISTSDNLYIIDKATAACTLVGSTGVDAAFTQSMDFDRNNGVLYWLNNGDYTLYTVDVTTGKATAIGAVGELGDESLNSIFIPYIHVAAGAPDRVTERSVEPQGTSVRLAWKNPAIDAQGNPLTQLTGVKVYRNNELVTTVTAGNDQIGASMEYTDTNLSDGLYSYRLVPVNAQGDGGADSDDLQVYVGDDAPGAVVDFTVAQGDSQALLSWKVPEVGKYGGTFDPASITGYVITRSDGTTSETIAQPASATTYADTPGFGTYTYSIYAENNVGKGTEVSADPIIVKPADWILMVTDEVVIESGKTYKFYDVSGPDAYYPNSRNDTLTIRPENPDGLVHVAFKSFETDTWGDYLYIFNGASVKSPAIGQYTSSSLPSELESIESTSDDGALTFVFVSDIMSRYEGWEADVTVTDKKQNDLVGGSLKGDLYPAAQSEASYTFQVMNKGINAVAAADYAVKLFDGAGNLLGEKPGVDIESMQSVEFTLTFTPTEAGDYQIYAEVEYAADNDADNNRSATLSISVLAEGSQFVSVGDHSESVLVTPVSFMSGESLSETIYYKDEIGIPGGQLKSLTYPLVSVGTAYANVPVQIWVTETELENLEETSIPASEMTLVYDGTTSIATDDSEWVFPLSTPYNYKGGNLVVLVYKRSAGSTSYDVNFRGTYGATTDPKRSRYTSTFDDSEVLDPEAVPLGYSAGTLWPDVKLLFTDVTSGMTQVVRPAAVRAYPNPVSGILHIDGDGLSQIELYNCAGQRVYVSGPVTSIDMTACPAGIYYLKMITGEGVSEVKKIVKN</sequence>
<feature type="domain" description="Fibronectin type-III" evidence="3">
    <location>
        <begin position="261"/>
        <end position="361"/>
    </location>
</feature>
<evidence type="ECO:0000259" key="3">
    <source>
        <dbReference type="PROSITE" id="PS50853"/>
    </source>
</evidence>
<comment type="caution">
    <text evidence="4">The sequence shown here is derived from an EMBL/GenBank/DDBJ whole genome shotgun (WGS) entry which is preliminary data.</text>
</comment>
<reference evidence="4" key="2">
    <citation type="submission" date="2021-09" db="EMBL/GenBank/DDBJ databases">
        <authorList>
            <person name="Gilroy R."/>
        </authorList>
    </citation>
    <scope>NUCLEOTIDE SEQUENCE</scope>
    <source>
        <strain evidence="4">CHK121-7720</strain>
    </source>
</reference>
<dbReference type="Pfam" id="PF00431">
    <property type="entry name" value="CUB"/>
    <property type="match status" value="1"/>
</dbReference>
<dbReference type="InterPro" id="IPR003961">
    <property type="entry name" value="FN3_dom"/>
</dbReference>
<organism evidence="4 5">
    <name type="scientific">Barnesiella viscericola</name>
    <dbReference type="NCBI Taxonomy" id="397865"/>
    <lineage>
        <taxon>Bacteria</taxon>
        <taxon>Pseudomonadati</taxon>
        <taxon>Bacteroidota</taxon>
        <taxon>Bacteroidia</taxon>
        <taxon>Bacteroidales</taxon>
        <taxon>Barnesiellaceae</taxon>
        <taxon>Barnesiella</taxon>
    </lineage>
</organism>
<dbReference type="EMBL" id="DYUD01000014">
    <property type="protein sequence ID" value="HJG88667.1"/>
    <property type="molecule type" value="Genomic_DNA"/>
</dbReference>
<dbReference type="SMART" id="SM00042">
    <property type="entry name" value="CUB"/>
    <property type="match status" value="1"/>
</dbReference>
<gene>
    <name evidence="4" type="ORF">K8U91_04210</name>
</gene>
<dbReference type="InterPro" id="IPR000859">
    <property type="entry name" value="CUB_dom"/>
</dbReference>
<dbReference type="SUPFAM" id="SSF63825">
    <property type="entry name" value="YWTD domain"/>
    <property type="match status" value="1"/>
</dbReference>
<dbReference type="InterPro" id="IPR013783">
    <property type="entry name" value="Ig-like_fold"/>
</dbReference>
<dbReference type="InterPro" id="IPR026444">
    <property type="entry name" value="Secre_tail"/>
</dbReference>
<dbReference type="CDD" id="cd00063">
    <property type="entry name" value="FN3"/>
    <property type="match status" value="1"/>
</dbReference>
<feature type="signal peptide" evidence="2">
    <location>
        <begin position="1"/>
        <end position="20"/>
    </location>
</feature>
<dbReference type="InterPro" id="IPR036116">
    <property type="entry name" value="FN3_sf"/>
</dbReference>
<dbReference type="RefSeq" id="WP_273305716.1">
    <property type="nucleotide sequence ID" value="NZ_DYUD01000014.1"/>
</dbReference>
<dbReference type="PROSITE" id="PS50853">
    <property type="entry name" value="FN3"/>
    <property type="match status" value="2"/>
</dbReference>
<reference evidence="4" key="1">
    <citation type="journal article" date="2021" name="PeerJ">
        <title>Extensive microbial diversity within the chicken gut microbiome revealed by metagenomics and culture.</title>
        <authorList>
            <person name="Gilroy R."/>
            <person name="Ravi A."/>
            <person name="Getino M."/>
            <person name="Pursley I."/>
            <person name="Horton D.L."/>
            <person name="Alikhan N.F."/>
            <person name="Baker D."/>
            <person name="Gharbi K."/>
            <person name="Hall N."/>
            <person name="Watson M."/>
            <person name="Adriaenssens E.M."/>
            <person name="Foster-Nyarko E."/>
            <person name="Jarju S."/>
            <person name="Secka A."/>
            <person name="Antonio M."/>
            <person name="Oren A."/>
            <person name="Chaudhuri R.R."/>
            <person name="La Ragione R."/>
            <person name="Hildebrand F."/>
            <person name="Pallen M.J."/>
        </authorList>
    </citation>
    <scope>NUCLEOTIDE SEQUENCE</scope>
    <source>
        <strain evidence="4">CHK121-7720</strain>
    </source>
</reference>
<name>A0A921MR53_9BACT</name>
<proteinExistence type="predicted"/>
<feature type="chain" id="PRO_5037019418" evidence="2">
    <location>
        <begin position="21"/>
        <end position="962"/>
    </location>
</feature>
<dbReference type="SUPFAM" id="SSF49265">
    <property type="entry name" value="Fibronectin type III"/>
    <property type="match status" value="1"/>
</dbReference>
<feature type="domain" description="Fibronectin type-III" evidence="3">
    <location>
        <begin position="362"/>
        <end position="459"/>
    </location>
</feature>
<keyword evidence="2" id="KW-0732">Signal</keyword>
<protein>
    <submittedName>
        <fullName evidence="4">T9SS type A sorting domain-containing protein</fullName>
    </submittedName>
</protein>
<dbReference type="InterPro" id="IPR035914">
    <property type="entry name" value="Sperma_CUB_dom_sf"/>
</dbReference>
<dbReference type="AlphaFoldDB" id="A0A921MR53"/>
<dbReference type="NCBIfam" id="TIGR04183">
    <property type="entry name" value="Por_Secre_tail"/>
    <property type="match status" value="1"/>
</dbReference>